<evidence type="ECO:0000259" key="3">
    <source>
        <dbReference type="Pfam" id="PF24465"/>
    </source>
</evidence>
<dbReference type="OrthoDB" id="4115389at2759"/>
<evidence type="ECO:0000313" key="6">
    <source>
        <dbReference type="Proteomes" id="UP000036947"/>
    </source>
</evidence>
<feature type="domain" description="Clr5" evidence="2">
    <location>
        <begin position="1"/>
        <end position="53"/>
    </location>
</feature>
<dbReference type="Proteomes" id="UP000036947">
    <property type="component" value="Unassembled WGS sequence"/>
</dbReference>
<evidence type="ECO:0000313" key="5">
    <source>
        <dbReference type="EMBL" id="KND91375.1"/>
    </source>
</evidence>
<dbReference type="PANTHER" id="PTHR38788">
    <property type="entry name" value="CLR5 DOMAIN-CONTAINING PROTEIN"/>
    <property type="match status" value="1"/>
</dbReference>
<dbReference type="InterPro" id="IPR025676">
    <property type="entry name" value="Clr5_dom"/>
</dbReference>
<gene>
    <name evidence="5" type="ORF">TOPH_03955</name>
</gene>
<feature type="domain" description="DUF7767" evidence="4">
    <location>
        <begin position="545"/>
        <end position="637"/>
    </location>
</feature>
<dbReference type="PANTHER" id="PTHR38788:SF5">
    <property type="entry name" value="CLR5 DOMAIN-CONTAINING PROTEIN"/>
    <property type="match status" value="1"/>
</dbReference>
<dbReference type="Pfam" id="PF14420">
    <property type="entry name" value="Clr5"/>
    <property type="match status" value="1"/>
</dbReference>
<dbReference type="EMBL" id="LFRF01000009">
    <property type="protein sequence ID" value="KND91375.1"/>
    <property type="molecule type" value="Genomic_DNA"/>
</dbReference>
<feature type="domain" description="Tri-helical" evidence="3">
    <location>
        <begin position="299"/>
        <end position="386"/>
    </location>
</feature>
<name>A0A0L0NC80_TOLOC</name>
<feature type="compositionally biased region" description="Polar residues" evidence="1">
    <location>
        <begin position="408"/>
        <end position="425"/>
    </location>
</feature>
<sequence>MVYDWDAHQQTCYRLYIEEGRSLEDIMEHMKRVHRFAPSKRAFQTQFRRWNFPPKQRPAYKNDRLVTRVKELWERNLAQREMLRVLNEEDGFGIKARELMRVRTRNRWLLRAPNGDKAKGTELEDEDASLEEASSALDEGSTLASRSVQDVTSQRIASESLHDSDRVEDGGGKGDKRRRRRRRASADPSGSATTTRFPSETTLDEARRILNLDPTTYRMLRTNFQRICQEEGVSKKTLAGVERWEAVKARLVRDIPQLQTALWVAKDNSEPRKLALDVICTDVTKRMRNLETRMTLAEAKNLLGINPEESREMRIAFHQVLAESRFTCKSEASPEQWDDLKRRWAERSALVQRAMDDTGGDVQDSRKKARALEVMAKDVMKRIRDDKGRKDHRTGQQLPLSPAESPHGSRSSRGVKIGQTQSSPAADQMDLGDGMASNAFDDMSEVSHASQMAFSPASSSMGTHLPISLQSQASNISDSQDGLPQPPRVLGSSMTAGIGLESQMGSSLLLGANAQAAFMDQPYVQPQYAAAATSAPVFPQVQSVSNACAIYLRLHPSSSFVANTSLWIATISSHSLEELRQVAVEKFPGTVCVRVEGILKDGKGRELPLPVEQDQELGAYLTHLQGAAPTFNVQLVWKAS</sequence>
<feature type="region of interest" description="Disordered" evidence="1">
    <location>
        <begin position="379"/>
        <end position="439"/>
    </location>
</feature>
<dbReference type="Pfam" id="PF24465">
    <property type="entry name" value="Tri-helical"/>
    <property type="match status" value="2"/>
</dbReference>
<feature type="region of interest" description="Disordered" evidence="1">
    <location>
        <begin position="115"/>
        <end position="199"/>
    </location>
</feature>
<feature type="domain" description="Tri-helical" evidence="3">
    <location>
        <begin position="206"/>
        <end position="289"/>
    </location>
</feature>
<keyword evidence="6" id="KW-1185">Reference proteome</keyword>
<dbReference type="InterPro" id="IPR056669">
    <property type="entry name" value="DUF7767"/>
</dbReference>
<proteinExistence type="predicted"/>
<feature type="compositionally biased region" description="Polar residues" evidence="1">
    <location>
        <begin position="142"/>
        <end position="157"/>
    </location>
</feature>
<protein>
    <submittedName>
        <fullName evidence="5">Uncharacterized protein</fullName>
    </submittedName>
</protein>
<feature type="compositionally biased region" description="Basic and acidic residues" evidence="1">
    <location>
        <begin position="160"/>
        <end position="174"/>
    </location>
</feature>
<reference evidence="5 6" key="1">
    <citation type="journal article" date="2015" name="BMC Genomics">
        <title>The genome of the truffle-parasite Tolypocladium ophioglossoides and the evolution of antifungal peptaibiotics.</title>
        <authorList>
            <person name="Quandt C.A."/>
            <person name="Bushley K.E."/>
            <person name="Spatafora J.W."/>
        </authorList>
    </citation>
    <scope>NUCLEOTIDE SEQUENCE [LARGE SCALE GENOMIC DNA]</scope>
    <source>
        <strain evidence="5 6">CBS 100239</strain>
    </source>
</reference>
<evidence type="ECO:0000256" key="1">
    <source>
        <dbReference type="SAM" id="MobiDB-lite"/>
    </source>
</evidence>
<feature type="compositionally biased region" description="Basic and acidic residues" evidence="1">
    <location>
        <begin position="379"/>
        <end position="389"/>
    </location>
</feature>
<organism evidence="5 6">
    <name type="scientific">Tolypocladium ophioglossoides (strain CBS 100239)</name>
    <name type="common">Snaketongue truffleclub</name>
    <name type="synonym">Elaphocordyceps ophioglossoides</name>
    <dbReference type="NCBI Taxonomy" id="1163406"/>
    <lineage>
        <taxon>Eukaryota</taxon>
        <taxon>Fungi</taxon>
        <taxon>Dikarya</taxon>
        <taxon>Ascomycota</taxon>
        <taxon>Pezizomycotina</taxon>
        <taxon>Sordariomycetes</taxon>
        <taxon>Hypocreomycetidae</taxon>
        <taxon>Hypocreales</taxon>
        <taxon>Ophiocordycipitaceae</taxon>
        <taxon>Tolypocladium</taxon>
    </lineage>
</organism>
<evidence type="ECO:0000259" key="4">
    <source>
        <dbReference type="Pfam" id="PF24962"/>
    </source>
</evidence>
<dbReference type="AlphaFoldDB" id="A0A0L0NC80"/>
<feature type="compositionally biased region" description="Polar residues" evidence="1">
    <location>
        <begin position="188"/>
        <end position="199"/>
    </location>
</feature>
<accession>A0A0L0NC80</accession>
<dbReference type="InterPro" id="IPR057940">
    <property type="entry name" value="Tri-helical_dom"/>
</dbReference>
<dbReference type="Pfam" id="PF24962">
    <property type="entry name" value="DUF7767"/>
    <property type="match status" value="1"/>
</dbReference>
<evidence type="ECO:0000259" key="2">
    <source>
        <dbReference type="Pfam" id="PF14420"/>
    </source>
</evidence>
<dbReference type="STRING" id="1163406.A0A0L0NC80"/>
<comment type="caution">
    <text evidence="5">The sequence shown here is derived from an EMBL/GenBank/DDBJ whole genome shotgun (WGS) entry which is preliminary data.</text>
</comment>